<name>A0A841EKT5_9ACTN</name>
<dbReference type="PANTHER" id="PTHR10851">
    <property type="entry name" value="PYRIDOXINE-5-PHOSPHATE OXIDASE"/>
    <property type="match status" value="1"/>
</dbReference>
<evidence type="ECO:0000256" key="5">
    <source>
        <dbReference type="PIRSR" id="PIRSR000190-2"/>
    </source>
</evidence>
<dbReference type="InterPro" id="IPR000659">
    <property type="entry name" value="Pyridox_Oxase"/>
</dbReference>
<evidence type="ECO:0000256" key="2">
    <source>
        <dbReference type="ARBA" id="ARBA00022630"/>
    </source>
</evidence>
<dbReference type="GO" id="GO:0004733">
    <property type="term" value="F:pyridoxamine phosphate oxidase activity"/>
    <property type="evidence" value="ECO:0007669"/>
    <property type="project" value="UniProtKB-EC"/>
</dbReference>
<dbReference type="PANTHER" id="PTHR10851:SF0">
    <property type="entry name" value="PYRIDOXINE-5'-PHOSPHATE OXIDASE"/>
    <property type="match status" value="1"/>
</dbReference>
<dbReference type="EC" id="1.4.3.5" evidence="9"/>
<evidence type="ECO:0000259" key="7">
    <source>
        <dbReference type="Pfam" id="PF01243"/>
    </source>
</evidence>
<feature type="binding site" evidence="5">
    <location>
        <position position="198"/>
    </location>
    <ligand>
        <name>FMN</name>
        <dbReference type="ChEBI" id="CHEBI:58210"/>
    </ligand>
</feature>
<dbReference type="Gene3D" id="2.30.110.10">
    <property type="entry name" value="Electron Transport, Fmn-binding Protein, Chain A"/>
    <property type="match status" value="1"/>
</dbReference>
<feature type="binding site" evidence="5">
    <location>
        <position position="120"/>
    </location>
    <ligand>
        <name>FMN</name>
        <dbReference type="ChEBI" id="CHEBI:58210"/>
    </ligand>
</feature>
<evidence type="ECO:0000313" key="10">
    <source>
        <dbReference type="Proteomes" id="UP000578077"/>
    </source>
</evidence>
<reference evidence="9 10" key="1">
    <citation type="submission" date="2020-08" db="EMBL/GenBank/DDBJ databases">
        <title>Sequencing the genomes of 1000 actinobacteria strains.</title>
        <authorList>
            <person name="Klenk H.-P."/>
        </authorList>
    </citation>
    <scope>NUCLEOTIDE SEQUENCE [LARGE SCALE GENOMIC DNA]</scope>
    <source>
        <strain evidence="9 10">DSM 44593</strain>
    </source>
</reference>
<feature type="binding site" evidence="5">
    <location>
        <position position="98"/>
    </location>
    <ligand>
        <name>FMN</name>
        <dbReference type="ChEBI" id="CHEBI:58210"/>
    </ligand>
</feature>
<keyword evidence="10" id="KW-1185">Reference proteome</keyword>
<dbReference type="NCBIfam" id="NF004231">
    <property type="entry name" value="PRK05679.1"/>
    <property type="match status" value="1"/>
</dbReference>
<comment type="similarity">
    <text evidence="1">Belongs to the pyridoxamine 5'-phosphate oxidase family.</text>
</comment>
<dbReference type="NCBIfam" id="NF038138">
    <property type="entry name" value="phena_PhzG"/>
    <property type="match status" value="1"/>
</dbReference>
<dbReference type="RefSeq" id="WP_184637205.1">
    <property type="nucleotide sequence ID" value="NZ_BAABKT010000028.1"/>
</dbReference>
<dbReference type="GO" id="GO:0010181">
    <property type="term" value="F:FMN binding"/>
    <property type="evidence" value="ECO:0007669"/>
    <property type="project" value="InterPro"/>
</dbReference>
<evidence type="ECO:0000313" key="9">
    <source>
        <dbReference type="EMBL" id="MBB6000021.1"/>
    </source>
</evidence>
<comment type="caution">
    <text evidence="9">The sequence shown here is derived from an EMBL/GenBank/DDBJ whole genome shotgun (WGS) entry which is preliminary data.</text>
</comment>
<dbReference type="PIRSF" id="PIRSF000190">
    <property type="entry name" value="Pyd_amn-ph_oxd"/>
    <property type="match status" value="1"/>
</dbReference>
<feature type="binding site" evidence="5">
    <location>
        <position position="208"/>
    </location>
    <ligand>
        <name>FMN</name>
        <dbReference type="ChEBI" id="CHEBI:58210"/>
    </ligand>
</feature>
<dbReference type="SUPFAM" id="SSF50475">
    <property type="entry name" value="FMN-binding split barrel"/>
    <property type="match status" value="1"/>
</dbReference>
<evidence type="ECO:0000256" key="1">
    <source>
        <dbReference type="ARBA" id="ARBA00007301"/>
    </source>
</evidence>
<keyword evidence="3 5" id="KW-0288">FMN</keyword>
<evidence type="ECO:0000256" key="6">
    <source>
        <dbReference type="SAM" id="MobiDB-lite"/>
    </source>
</evidence>
<sequence length="225" mass="25082">MPDGHGTPAPADPLLSSRYESLTGTVESPFPEYDAPPPEPHDLAQRWLADAEQHGAREPRSIALATADDRGRVSNRIVTVIELSARGLLFTSHTTSLKARDLAANGWASAAFYWREISRQLLLSGAVRRIHDAECDALWEARPVALHAMTTASRQSEPLGDVEGLRSEALRLGTPGVALPRPERFVGYLLEPAEVEFWSARPDRLHRRLRYERTGHVWQCVRLQP</sequence>
<feature type="domain" description="Pyridoxine 5'-phosphate oxidase dimerisation C-terminal" evidence="8">
    <location>
        <begin position="186"/>
        <end position="225"/>
    </location>
</feature>
<dbReference type="EMBL" id="JACHLY010000001">
    <property type="protein sequence ID" value="MBB6000021.1"/>
    <property type="molecule type" value="Genomic_DNA"/>
</dbReference>
<dbReference type="InterPro" id="IPR053451">
    <property type="entry name" value="Phenazine_biosynth_oxidase"/>
</dbReference>
<organism evidence="9 10">
    <name type="scientific">Streptomonospora salina</name>
    <dbReference type="NCBI Taxonomy" id="104205"/>
    <lineage>
        <taxon>Bacteria</taxon>
        <taxon>Bacillati</taxon>
        <taxon>Actinomycetota</taxon>
        <taxon>Actinomycetes</taxon>
        <taxon>Streptosporangiales</taxon>
        <taxon>Nocardiopsidaceae</taxon>
        <taxon>Streptomonospora</taxon>
    </lineage>
</organism>
<dbReference type="Pfam" id="PF10590">
    <property type="entry name" value="PNP_phzG_C"/>
    <property type="match status" value="1"/>
</dbReference>
<dbReference type="Pfam" id="PF01243">
    <property type="entry name" value="PNPOx_N"/>
    <property type="match status" value="1"/>
</dbReference>
<dbReference type="InterPro" id="IPR012349">
    <property type="entry name" value="Split_barrel_FMN-bd"/>
</dbReference>
<feature type="region of interest" description="Disordered" evidence="6">
    <location>
        <begin position="1"/>
        <end position="42"/>
    </location>
</feature>
<keyword evidence="4 9" id="KW-0560">Oxidoreductase</keyword>
<dbReference type="GO" id="GO:0008615">
    <property type="term" value="P:pyridoxine biosynthetic process"/>
    <property type="evidence" value="ECO:0007669"/>
    <property type="project" value="InterPro"/>
</dbReference>
<feature type="domain" description="Pyridoxamine 5'-phosphate oxidase N-terminal" evidence="7">
    <location>
        <begin position="56"/>
        <end position="166"/>
    </location>
</feature>
<dbReference type="InterPro" id="IPR019576">
    <property type="entry name" value="Pyridoxamine_oxidase_dimer_C"/>
</dbReference>
<gene>
    <name evidence="9" type="ORF">HNR25_003772</name>
</gene>
<dbReference type="AlphaFoldDB" id="A0A841EKT5"/>
<dbReference type="Proteomes" id="UP000578077">
    <property type="component" value="Unassembled WGS sequence"/>
</dbReference>
<keyword evidence="2" id="KW-0285">Flavoprotein</keyword>
<comment type="cofactor">
    <cofactor evidence="5">
        <name>FMN</name>
        <dbReference type="ChEBI" id="CHEBI:58210"/>
    </cofactor>
    <text evidence="5">Binds 1 FMN per subunit.</text>
</comment>
<evidence type="ECO:0000256" key="3">
    <source>
        <dbReference type="ARBA" id="ARBA00022643"/>
    </source>
</evidence>
<evidence type="ECO:0000256" key="4">
    <source>
        <dbReference type="ARBA" id="ARBA00023002"/>
    </source>
</evidence>
<dbReference type="InterPro" id="IPR011576">
    <property type="entry name" value="Pyridox_Oxase_N"/>
</dbReference>
<evidence type="ECO:0000259" key="8">
    <source>
        <dbReference type="Pfam" id="PF10590"/>
    </source>
</evidence>
<proteinExistence type="inferred from homology"/>
<protein>
    <submittedName>
        <fullName evidence="9">Pyridoxamine 5'-phosphate oxidase</fullName>
        <ecNumber evidence="9">1.4.3.5</ecNumber>
    </submittedName>
</protein>
<accession>A0A841EKT5</accession>
<feature type="binding site" evidence="5">
    <location>
        <begin position="155"/>
        <end position="156"/>
    </location>
    <ligand>
        <name>FMN</name>
        <dbReference type="ChEBI" id="CHEBI:58210"/>
    </ligand>
</feature>